<evidence type="ECO:0008006" key="3">
    <source>
        <dbReference type="Google" id="ProtNLM"/>
    </source>
</evidence>
<dbReference type="InterPro" id="IPR040256">
    <property type="entry name" value="At4g02000-like"/>
</dbReference>
<protein>
    <recommendedName>
        <fullName evidence="3">DUF4283 domain-containing protein</fullName>
    </recommendedName>
</protein>
<keyword evidence="2" id="KW-1185">Reference proteome</keyword>
<name>A0A7N2MXW0_QUELO</name>
<dbReference type="InParanoid" id="A0A7N2MXW0"/>
<proteinExistence type="predicted"/>
<dbReference type="Proteomes" id="UP000594261">
    <property type="component" value="Chromosome 11"/>
</dbReference>
<evidence type="ECO:0000313" key="2">
    <source>
        <dbReference type="Proteomes" id="UP000594261"/>
    </source>
</evidence>
<sequence length="201" mass="22768">MVDNFSAVDDRACQNEGLIQFKFALESQLMWVVNNGPWSFDNDLLLLRRWEKGMTMFSVSVLHIPIWVQVWGLPFDLINEEAGRDIGSGIGKVVDVDCKAISSNQSRFLRIRVEMPLDKLIRRRAPVISPEGDRRDGEDSPYGDWLRVGFHLRENEVTIPNPSRSNFENIVVMALTDDSPIDPDPVIIGDNLFSVPISGKQ</sequence>
<accession>A0A7N2MXW0</accession>
<reference evidence="1" key="2">
    <citation type="submission" date="2021-01" db="UniProtKB">
        <authorList>
            <consortium name="EnsemblPlants"/>
        </authorList>
    </citation>
    <scope>IDENTIFICATION</scope>
</reference>
<evidence type="ECO:0000313" key="1">
    <source>
        <dbReference type="EnsemblPlants" id="QL11p036810:mrna"/>
    </source>
</evidence>
<dbReference type="AlphaFoldDB" id="A0A7N2MXW0"/>
<dbReference type="PANTHER" id="PTHR31286">
    <property type="entry name" value="GLYCINE-RICH CELL WALL STRUCTURAL PROTEIN 1.8-LIKE"/>
    <property type="match status" value="1"/>
</dbReference>
<dbReference type="EnsemblPlants" id="QL11p036810:mrna">
    <property type="protein sequence ID" value="QL11p036810:mrna"/>
    <property type="gene ID" value="QL11p036810"/>
</dbReference>
<organism evidence="1 2">
    <name type="scientific">Quercus lobata</name>
    <name type="common">Valley oak</name>
    <dbReference type="NCBI Taxonomy" id="97700"/>
    <lineage>
        <taxon>Eukaryota</taxon>
        <taxon>Viridiplantae</taxon>
        <taxon>Streptophyta</taxon>
        <taxon>Embryophyta</taxon>
        <taxon>Tracheophyta</taxon>
        <taxon>Spermatophyta</taxon>
        <taxon>Magnoliopsida</taxon>
        <taxon>eudicotyledons</taxon>
        <taxon>Gunneridae</taxon>
        <taxon>Pentapetalae</taxon>
        <taxon>rosids</taxon>
        <taxon>fabids</taxon>
        <taxon>Fagales</taxon>
        <taxon>Fagaceae</taxon>
        <taxon>Quercus</taxon>
    </lineage>
</organism>
<dbReference type="PANTHER" id="PTHR31286:SF178">
    <property type="entry name" value="DUF4283 DOMAIN-CONTAINING PROTEIN"/>
    <property type="match status" value="1"/>
</dbReference>
<reference evidence="1 2" key="1">
    <citation type="journal article" date="2016" name="G3 (Bethesda)">
        <title>First Draft Assembly and Annotation of the Genome of a California Endemic Oak Quercus lobata Nee (Fagaceae).</title>
        <authorList>
            <person name="Sork V.L."/>
            <person name="Fitz-Gibbon S.T."/>
            <person name="Puiu D."/>
            <person name="Crepeau M."/>
            <person name="Gugger P.F."/>
            <person name="Sherman R."/>
            <person name="Stevens K."/>
            <person name="Langley C.H."/>
            <person name="Pellegrini M."/>
            <person name="Salzberg S.L."/>
        </authorList>
    </citation>
    <scope>NUCLEOTIDE SEQUENCE [LARGE SCALE GENOMIC DNA]</scope>
    <source>
        <strain evidence="1 2">cv. SW786</strain>
    </source>
</reference>
<dbReference type="EMBL" id="LRBV02000011">
    <property type="status" value="NOT_ANNOTATED_CDS"/>
    <property type="molecule type" value="Genomic_DNA"/>
</dbReference>
<dbReference type="Gramene" id="QL11p036810:mrna">
    <property type="protein sequence ID" value="QL11p036810:mrna"/>
    <property type="gene ID" value="QL11p036810"/>
</dbReference>